<sequence length="337" mass="37207">MKDPIPPVLKEVAGRLSETLNFGTGWFATNYRRIGSTATEGSKRIRDAAGRAEDGLVESSRTQRIQRTTRAPNTNYHPSDAEMAMAARRMTTQVEFTGDSRIQAAHSSSDVRKMRSTGDVDEFSVYKPIHGERSKWGNETLLPFVYTPGSLTSREIATYRIDEILGFGRVPTTARTAGIIGPDGRPSGPGMIQQFVESGPARRLEEYPLVQRQQVAVLDYITGTFDRRPDNFRTVDRGDHLDLVAIDHGRSFPVGMDPLNVQINSPFVALHRGETLEPEVLDALRNVDTDYLRAAIESAGNIHPNAVDGALARLAKILQKGCIPGDAKLHPELEFPE</sequence>
<keyword evidence="2" id="KW-1185">Reference proteome</keyword>
<dbReference type="Proteomes" id="UP001551658">
    <property type="component" value="Unassembled WGS sequence"/>
</dbReference>
<name>A0ABV3F7E5_9NOCA</name>
<organism evidence="1 2">
    <name type="scientific">Nocardia fusca</name>
    <dbReference type="NCBI Taxonomy" id="941183"/>
    <lineage>
        <taxon>Bacteria</taxon>
        <taxon>Bacillati</taxon>
        <taxon>Actinomycetota</taxon>
        <taxon>Actinomycetes</taxon>
        <taxon>Mycobacteriales</taxon>
        <taxon>Nocardiaceae</taxon>
        <taxon>Nocardia</taxon>
    </lineage>
</organism>
<comment type="caution">
    <text evidence="1">The sequence shown here is derived from an EMBL/GenBank/DDBJ whole genome shotgun (WGS) entry which is preliminary data.</text>
</comment>
<gene>
    <name evidence="1" type="ORF">AB0H72_13065</name>
</gene>
<accession>A0ABV3F7E5</accession>
<reference evidence="1 2" key="1">
    <citation type="submission" date="2024-06" db="EMBL/GenBank/DDBJ databases">
        <title>The Natural Products Discovery Center: Release of the First 8490 Sequenced Strains for Exploring Actinobacteria Biosynthetic Diversity.</title>
        <authorList>
            <person name="Kalkreuter E."/>
            <person name="Kautsar S.A."/>
            <person name="Yang D."/>
            <person name="Bader C.D."/>
            <person name="Teijaro C.N."/>
            <person name="Fluegel L."/>
            <person name="Davis C.M."/>
            <person name="Simpson J.R."/>
            <person name="Lauterbach L."/>
            <person name="Steele A.D."/>
            <person name="Gui C."/>
            <person name="Meng S."/>
            <person name="Li G."/>
            <person name="Viehrig K."/>
            <person name="Ye F."/>
            <person name="Su P."/>
            <person name="Kiefer A.F."/>
            <person name="Nichols A."/>
            <person name="Cepeda A.J."/>
            <person name="Yan W."/>
            <person name="Fan B."/>
            <person name="Jiang Y."/>
            <person name="Adhikari A."/>
            <person name="Zheng C.-J."/>
            <person name="Schuster L."/>
            <person name="Cowan T.M."/>
            <person name="Smanski M.J."/>
            <person name="Chevrette M.G."/>
            <person name="De Carvalho L.P.S."/>
            <person name="Shen B."/>
        </authorList>
    </citation>
    <scope>NUCLEOTIDE SEQUENCE [LARGE SCALE GENOMIC DNA]</scope>
    <source>
        <strain evidence="1 2">NPDC050671</strain>
    </source>
</reference>
<dbReference type="RefSeq" id="WP_357977978.1">
    <property type="nucleotide sequence ID" value="NZ_JBFAIH010000006.1"/>
</dbReference>
<evidence type="ECO:0000313" key="2">
    <source>
        <dbReference type="Proteomes" id="UP001551658"/>
    </source>
</evidence>
<protein>
    <submittedName>
        <fullName evidence="1">Uncharacterized protein</fullName>
    </submittedName>
</protein>
<evidence type="ECO:0000313" key="1">
    <source>
        <dbReference type="EMBL" id="MEV0363626.1"/>
    </source>
</evidence>
<dbReference type="EMBL" id="JBFAIH010000006">
    <property type="protein sequence ID" value="MEV0363626.1"/>
    <property type="molecule type" value="Genomic_DNA"/>
</dbReference>
<proteinExistence type="predicted"/>